<comment type="caution">
    <text evidence="1">The sequence shown here is derived from an EMBL/GenBank/DDBJ whole genome shotgun (WGS) entry which is preliminary data.</text>
</comment>
<organism evidence="1 2">
    <name type="scientific">Clostridium gallinarum</name>
    <dbReference type="NCBI Taxonomy" id="2762246"/>
    <lineage>
        <taxon>Bacteria</taxon>
        <taxon>Bacillati</taxon>
        <taxon>Bacillota</taxon>
        <taxon>Clostridia</taxon>
        <taxon>Eubacteriales</taxon>
        <taxon>Clostridiaceae</taxon>
        <taxon>Clostridium</taxon>
    </lineage>
</organism>
<evidence type="ECO:0000313" key="2">
    <source>
        <dbReference type="Proteomes" id="UP000640335"/>
    </source>
</evidence>
<accession>A0ABR8Q3J2</accession>
<proteinExistence type="predicted"/>
<dbReference type="RefSeq" id="WP_191749742.1">
    <property type="nucleotide sequence ID" value="NZ_JACSQZ010000020.1"/>
</dbReference>
<dbReference type="Proteomes" id="UP000640335">
    <property type="component" value="Unassembled WGS sequence"/>
</dbReference>
<dbReference type="EMBL" id="JACSQZ010000020">
    <property type="protein sequence ID" value="MBD7914978.1"/>
    <property type="molecule type" value="Genomic_DNA"/>
</dbReference>
<evidence type="ECO:0000313" key="1">
    <source>
        <dbReference type="EMBL" id="MBD7914978.1"/>
    </source>
</evidence>
<name>A0ABR8Q3J2_9CLOT</name>
<reference evidence="1 2" key="1">
    <citation type="submission" date="2020-08" db="EMBL/GenBank/DDBJ databases">
        <title>A Genomic Blueprint of the Chicken Gut Microbiome.</title>
        <authorList>
            <person name="Gilroy R."/>
            <person name="Ravi A."/>
            <person name="Getino M."/>
            <person name="Pursley I."/>
            <person name="Horton D.L."/>
            <person name="Alikhan N.-F."/>
            <person name="Baker D."/>
            <person name="Gharbi K."/>
            <person name="Hall N."/>
            <person name="Watson M."/>
            <person name="Adriaenssens E.M."/>
            <person name="Foster-Nyarko E."/>
            <person name="Jarju S."/>
            <person name="Secka A."/>
            <person name="Antonio M."/>
            <person name="Oren A."/>
            <person name="Chaudhuri R."/>
            <person name="La Ragione R.M."/>
            <person name="Hildebrand F."/>
            <person name="Pallen M.J."/>
        </authorList>
    </citation>
    <scope>NUCLEOTIDE SEQUENCE [LARGE SCALE GENOMIC DNA]</scope>
    <source>
        <strain evidence="1 2">Sa3CUN1</strain>
    </source>
</reference>
<protein>
    <submittedName>
        <fullName evidence="1">DUF4489 domain-containing protein</fullName>
    </submittedName>
</protein>
<sequence>MIDFNNIIYIKSGDPRRILINNEIKEYVVAEVNVKLNIERCKHIIVDYSVNVDSNDINFFRPLDFKLYKISKNFIPQPIGSTRNIIIIPQIINIQSFFLCDYEVSEENFKYIAVVENTNSISSGIAILNNSNLRVTIF</sequence>
<keyword evidence="2" id="KW-1185">Reference proteome</keyword>
<gene>
    <name evidence="1" type="ORF">H9660_07435</name>
</gene>